<dbReference type="OrthoDB" id="32195at2"/>
<evidence type="ECO:0000259" key="1">
    <source>
        <dbReference type="Pfam" id="PF09823"/>
    </source>
</evidence>
<dbReference type="RefSeq" id="WP_044226475.1">
    <property type="nucleotide sequence ID" value="NZ_JRYR02000001.1"/>
</dbReference>
<feature type="domain" description="DUF2357" evidence="1">
    <location>
        <begin position="81"/>
        <end position="328"/>
    </location>
</feature>
<keyword evidence="3" id="KW-1185">Reference proteome</keyword>
<protein>
    <recommendedName>
        <fullName evidence="1">DUF2357 domain-containing protein</fullName>
    </recommendedName>
</protein>
<comment type="caution">
    <text evidence="2">The sequence shown here is derived from an EMBL/GenBank/DDBJ whole genome shotgun (WGS) entry which is preliminary data.</text>
</comment>
<evidence type="ECO:0000313" key="3">
    <source>
        <dbReference type="Proteomes" id="UP000179797"/>
    </source>
</evidence>
<dbReference type="EMBL" id="JRYR02000001">
    <property type="protein sequence ID" value="OHX65107.1"/>
    <property type="molecule type" value="Genomic_DNA"/>
</dbReference>
<dbReference type="STRING" id="915059.NH26_01435"/>
<accession>A0A1S1YVR0</accession>
<dbReference type="InterPro" id="IPR007505">
    <property type="entry name" value="PDDEXK_7"/>
</dbReference>
<dbReference type="InterPro" id="IPR018633">
    <property type="entry name" value="DUF2357"/>
</dbReference>
<dbReference type="Pfam" id="PF04411">
    <property type="entry name" value="PDDEXK_7"/>
    <property type="match status" value="1"/>
</dbReference>
<dbReference type="Pfam" id="PF09823">
    <property type="entry name" value="DUF2357"/>
    <property type="match status" value="1"/>
</dbReference>
<sequence length="744" mass="87090">MEVKCLNIVTERGIEIIITPQAENKPVLYEVEKEVAYENAESPYQLVEGFTYEWEIKGSSQYTLEEDKNIVFRSSIDSNRGIIKPNIFVGTLSIYIQKEGVEVDKILLEVRSLKATYRKDYRQMLSDISEYCTDLIMQVNTPINQSYTIDHKESSKSLYQKFSFVKSIVDSYEFEESIHQVLENPNKKWSQEEENIDASRVRRIDNKIAKQFLKSNDRTPLSNKNGLSSLPRKVSTFRRIDSVDTIENQFIKFVLENYLNFCVDLEKLIKEKHSQESKFRSEINQLINTLDICYQHQLFREVSNLKMMPSNNPLLQRKSGYREIYKSWLMFDLAAKLIWKGGDDVYAVGKRDVATLYEYWVFFALLEIIKEIFNINPKQIDNLISNTKDGLGLQLKQGFQTALEGEYNDKGRSLNIRFSYNRTFSSNQNIHKEGSWTKQMRPDYTLSIWPSEFDEDQAESKDVITHVHFDAKYKVNNITQLLGEDNIEDKSKNDYKRVDLLKMHAYKDAIRRSSGAYVIYPGGNESDQIKSFHEILPGLGAFPMKPTRDKNGQYEIKKFIKEVVKHFINRSSQREHLSYFQNQILDKEKDIKTDVYLPEMIGDVRLIPKEVNVIIGVFKNEEHLQWIQSQMKYNLRGDADRMGGMRLTPELLSSKLLLLYDIKNHNRQYIYEIKSNGPSIELKSRLTNYPSHDSIERQYFIFELEEVEDEKFRSYCFDVKVLDGFNINGVPIICDLESLAKHVL</sequence>
<dbReference type="Proteomes" id="UP000179797">
    <property type="component" value="Unassembled WGS sequence"/>
</dbReference>
<gene>
    <name evidence="2" type="ORF">NH26_01435</name>
</gene>
<evidence type="ECO:0000313" key="2">
    <source>
        <dbReference type="EMBL" id="OHX65107.1"/>
    </source>
</evidence>
<dbReference type="AlphaFoldDB" id="A0A1S1YVR0"/>
<name>A0A1S1YVR0_FLAPC</name>
<reference evidence="2 3" key="1">
    <citation type="journal article" date="2012" name="Int. J. Syst. Evol. Microbiol.">
        <title>Flammeovirga pacifica sp. nov., isolated from deep-sea sediment.</title>
        <authorList>
            <person name="Xu H."/>
            <person name="Fu Y."/>
            <person name="Yang N."/>
            <person name="Ding Z."/>
            <person name="Lai Q."/>
            <person name="Zeng R."/>
        </authorList>
    </citation>
    <scope>NUCLEOTIDE SEQUENCE [LARGE SCALE GENOMIC DNA]</scope>
    <source>
        <strain evidence="3">DSM 24597 / LMG 26175 / WPAGA1</strain>
    </source>
</reference>
<proteinExistence type="predicted"/>
<organism evidence="2 3">
    <name type="scientific">Flammeovirga pacifica</name>
    <dbReference type="NCBI Taxonomy" id="915059"/>
    <lineage>
        <taxon>Bacteria</taxon>
        <taxon>Pseudomonadati</taxon>
        <taxon>Bacteroidota</taxon>
        <taxon>Cytophagia</taxon>
        <taxon>Cytophagales</taxon>
        <taxon>Flammeovirgaceae</taxon>
        <taxon>Flammeovirga</taxon>
    </lineage>
</organism>